<gene>
    <name evidence="1" type="ORF">MiAbB_01120</name>
</gene>
<comment type="caution">
    <text evidence="1">The sequence shown here is derived from an EMBL/GenBank/DDBJ whole genome shotgun (WGS) entry which is preliminary data.</text>
</comment>
<name>A0A402DAJ5_MICAE</name>
<dbReference type="AlphaFoldDB" id="A0A402DAJ5"/>
<proteinExistence type="predicted"/>
<protein>
    <submittedName>
        <fullName evidence="1">Uncharacterized protein</fullName>
    </submittedName>
</protein>
<evidence type="ECO:0000313" key="2">
    <source>
        <dbReference type="Proteomes" id="UP000289660"/>
    </source>
</evidence>
<dbReference type="EMBL" id="BIFY01000013">
    <property type="protein sequence ID" value="GCE59208.1"/>
    <property type="molecule type" value="Genomic_DNA"/>
</dbReference>
<accession>A0A402DAJ5</accession>
<dbReference type="Proteomes" id="UP000289660">
    <property type="component" value="Unassembled WGS sequence"/>
</dbReference>
<sequence length="43" mass="5196">MQNNYQKLAMFTQGKDNSYLNKTLEIFYPATKQEFDLSQMWDN</sequence>
<evidence type="ECO:0000313" key="1">
    <source>
        <dbReference type="EMBL" id="GCE59208.1"/>
    </source>
</evidence>
<reference evidence="2" key="1">
    <citation type="submission" date="2018-12" db="EMBL/GenBank/DDBJ databases">
        <title>Genome sequence of Microcystis aeruginosa NIES-4285.</title>
        <authorList>
            <person name="Tanabe Y."/>
        </authorList>
    </citation>
    <scope>NUCLEOTIDE SEQUENCE [LARGE SCALE GENOMIC DNA]</scope>
    <source>
        <strain evidence="2">NIES-4285</strain>
    </source>
</reference>
<organism evidence="1 2">
    <name type="scientific">Microcystis aeruginosa NIES-4285</name>
    <dbReference type="NCBI Taxonomy" id="2497681"/>
    <lineage>
        <taxon>Bacteria</taxon>
        <taxon>Bacillati</taxon>
        <taxon>Cyanobacteriota</taxon>
        <taxon>Cyanophyceae</taxon>
        <taxon>Oscillatoriophycideae</taxon>
        <taxon>Chroococcales</taxon>
        <taxon>Microcystaceae</taxon>
        <taxon>Microcystis</taxon>
    </lineage>
</organism>